<gene>
    <name evidence="1" type="ORF">BV22DRAFT_877616</name>
</gene>
<evidence type="ECO:0000313" key="1">
    <source>
        <dbReference type="EMBL" id="KAH7919131.1"/>
    </source>
</evidence>
<comment type="caution">
    <text evidence="1">The sequence shown here is derived from an EMBL/GenBank/DDBJ whole genome shotgun (WGS) entry which is preliminary data.</text>
</comment>
<protein>
    <submittedName>
        <fullName evidence="1">Uncharacterized protein</fullName>
    </submittedName>
</protein>
<name>A0ACB8AZY2_9AGAM</name>
<keyword evidence="2" id="KW-1185">Reference proteome</keyword>
<proteinExistence type="predicted"/>
<dbReference type="Proteomes" id="UP000790709">
    <property type="component" value="Unassembled WGS sequence"/>
</dbReference>
<evidence type="ECO:0000313" key="2">
    <source>
        <dbReference type="Proteomes" id="UP000790709"/>
    </source>
</evidence>
<organism evidence="1 2">
    <name type="scientific">Leucogyrophana mollusca</name>
    <dbReference type="NCBI Taxonomy" id="85980"/>
    <lineage>
        <taxon>Eukaryota</taxon>
        <taxon>Fungi</taxon>
        <taxon>Dikarya</taxon>
        <taxon>Basidiomycota</taxon>
        <taxon>Agaricomycotina</taxon>
        <taxon>Agaricomycetes</taxon>
        <taxon>Agaricomycetidae</taxon>
        <taxon>Boletales</taxon>
        <taxon>Boletales incertae sedis</taxon>
        <taxon>Leucogyrophana</taxon>
    </lineage>
</organism>
<accession>A0ACB8AZY2</accession>
<reference evidence="1" key="1">
    <citation type="journal article" date="2021" name="New Phytol.">
        <title>Evolutionary innovations through gain and loss of genes in the ectomycorrhizal Boletales.</title>
        <authorList>
            <person name="Wu G."/>
            <person name="Miyauchi S."/>
            <person name="Morin E."/>
            <person name="Kuo A."/>
            <person name="Drula E."/>
            <person name="Varga T."/>
            <person name="Kohler A."/>
            <person name="Feng B."/>
            <person name="Cao Y."/>
            <person name="Lipzen A."/>
            <person name="Daum C."/>
            <person name="Hundley H."/>
            <person name="Pangilinan J."/>
            <person name="Johnson J."/>
            <person name="Barry K."/>
            <person name="LaButti K."/>
            <person name="Ng V."/>
            <person name="Ahrendt S."/>
            <person name="Min B."/>
            <person name="Choi I.G."/>
            <person name="Park H."/>
            <person name="Plett J.M."/>
            <person name="Magnuson J."/>
            <person name="Spatafora J.W."/>
            <person name="Nagy L.G."/>
            <person name="Henrissat B."/>
            <person name="Grigoriev I.V."/>
            <person name="Yang Z.L."/>
            <person name="Xu J."/>
            <person name="Martin F.M."/>
        </authorList>
    </citation>
    <scope>NUCLEOTIDE SEQUENCE</scope>
    <source>
        <strain evidence="1">KUC20120723A-06</strain>
    </source>
</reference>
<sequence length="123" mass="13818">MQVTDVTKDEKRGLLFVCYQSSFDNGFYPQTTSFAGNDYFPVTLGNMERIIGAKHGLLERQSLENTALIAVGEDVSTSSFDPPRHPDVMLALLEHPVQNYGPLPSKLQPRHIRSRPSPYPRTI</sequence>
<dbReference type="EMBL" id="MU266692">
    <property type="protein sequence ID" value="KAH7919131.1"/>
    <property type="molecule type" value="Genomic_DNA"/>
</dbReference>